<keyword evidence="8 10" id="KW-0472">Membrane</keyword>
<keyword evidence="3" id="KW-0813">Transport</keyword>
<dbReference type="RefSeq" id="WP_137450351.1">
    <property type="nucleotide sequence ID" value="NZ_SZZH01000003.1"/>
</dbReference>
<feature type="transmembrane region" description="Helical" evidence="10">
    <location>
        <begin position="232"/>
        <end position="255"/>
    </location>
</feature>
<dbReference type="GO" id="GO:0015123">
    <property type="term" value="F:acetate transmembrane transporter activity"/>
    <property type="evidence" value="ECO:0007669"/>
    <property type="project" value="TreeGrafter"/>
</dbReference>
<keyword evidence="7 10" id="KW-1133">Transmembrane helix</keyword>
<reference evidence="11 12" key="1">
    <citation type="submission" date="2019-05" db="EMBL/GenBank/DDBJ databases">
        <title>Nakamurella sp. N5BH11, whole genome shotgun sequence.</title>
        <authorList>
            <person name="Tuo L."/>
        </authorList>
    </citation>
    <scope>NUCLEOTIDE SEQUENCE [LARGE SCALE GENOMIC DNA]</scope>
    <source>
        <strain evidence="11 12">N5BH11</strain>
    </source>
</reference>
<comment type="similarity">
    <text evidence="2 9">Belongs to the sodium:solute symporter (SSF) (TC 2.A.21) family.</text>
</comment>
<evidence type="ECO:0000256" key="5">
    <source>
        <dbReference type="ARBA" id="ARBA00022692"/>
    </source>
</evidence>
<dbReference type="AlphaFoldDB" id="A0A4U6QF38"/>
<feature type="transmembrane region" description="Helical" evidence="10">
    <location>
        <begin position="78"/>
        <end position="99"/>
    </location>
</feature>
<dbReference type="GO" id="GO:0006847">
    <property type="term" value="P:plasma membrane acetate transport"/>
    <property type="evidence" value="ECO:0007669"/>
    <property type="project" value="TreeGrafter"/>
</dbReference>
<feature type="transmembrane region" description="Helical" evidence="10">
    <location>
        <begin position="267"/>
        <end position="291"/>
    </location>
</feature>
<feature type="transmembrane region" description="Helical" evidence="10">
    <location>
        <begin position="6"/>
        <end position="26"/>
    </location>
</feature>
<feature type="transmembrane region" description="Helical" evidence="10">
    <location>
        <begin position="120"/>
        <end position="136"/>
    </location>
</feature>
<evidence type="ECO:0000256" key="8">
    <source>
        <dbReference type="ARBA" id="ARBA00023136"/>
    </source>
</evidence>
<evidence type="ECO:0000256" key="4">
    <source>
        <dbReference type="ARBA" id="ARBA00022475"/>
    </source>
</evidence>
<evidence type="ECO:0000313" key="12">
    <source>
        <dbReference type="Proteomes" id="UP000306985"/>
    </source>
</evidence>
<keyword evidence="4" id="KW-1003">Cell membrane</keyword>
<dbReference type="Pfam" id="PF00474">
    <property type="entry name" value="SSF"/>
    <property type="match status" value="1"/>
</dbReference>
<dbReference type="EMBL" id="SZZH01000003">
    <property type="protein sequence ID" value="TKV58691.1"/>
    <property type="molecule type" value="Genomic_DNA"/>
</dbReference>
<feature type="transmembrane region" description="Helical" evidence="10">
    <location>
        <begin position="186"/>
        <end position="204"/>
    </location>
</feature>
<evidence type="ECO:0000313" key="11">
    <source>
        <dbReference type="EMBL" id="TKV58691.1"/>
    </source>
</evidence>
<evidence type="ECO:0000256" key="3">
    <source>
        <dbReference type="ARBA" id="ARBA00022448"/>
    </source>
</evidence>
<keyword evidence="6" id="KW-0769">Symport</keyword>
<feature type="transmembrane region" description="Helical" evidence="10">
    <location>
        <begin position="447"/>
        <end position="468"/>
    </location>
</feature>
<dbReference type="PANTHER" id="PTHR48086:SF6">
    <property type="entry name" value="CATION_ACETATE SYMPORTER ACTP"/>
    <property type="match status" value="1"/>
</dbReference>
<dbReference type="OrthoDB" id="9764416at2"/>
<gene>
    <name evidence="11" type="ORF">FDO65_14315</name>
</gene>
<comment type="subcellular location">
    <subcellularLocation>
        <location evidence="1">Cell membrane</location>
        <topology evidence="1">Multi-pass membrane protein</topology>
    </subcellularLocation>
</comment>
<evidence type="ECO:0000256" key="6">
    <source>
        <dbReference type="ARBA" id="ARBA00022847"/>
    </source>
</evidence>
<dbReference type="InterPro" id="IPR050277">
    <property type="entry name" value="Sodium:Solute_Symporter"/>
</dbReference>
<feature type="transmembrane region" description="Helical" evidence="10">
    <location>
        <begin position="317"/>
        <end position="346"/>
    </location>
</feature>
<name>A0A4U6QF38_9ACTN</name>
<keyword evidence="5 10" id="KW-0812">Transmembrane</keyword>
<dbReference type="Proteomes" id="UP000306985">
    <property type="component" value="Unassembled WGS sequence"/>
</dbReference>
<dbReference type="GO" id="GO:0015293">
    <property type="term" value="F:symporter activity"/>
    <property type="evidence" value="ECO:0007669"/>
    <property type="project" value="UniProtKB-KW"/>
</dbReference>
<protein>
    <submittedName>
        <fullName evidence="11">Cation acetate symporter</fullName>
    </submittedName>
</protein>
<dbReference type="InterPro" id="IPR038377">
    <property type="entry name" value="Na/Glc_symporter_sf"/>
</dbReference>
<dbReference type="PROSITE" id="PS50283">
    <property type="entry name" value="NA_SOLUT_SYMP_3"/>
    <property type="match status" value="1"/>
</dbReference>
<proteinExistence type="inferred from homology"/>
<sequence length="501" mass="51140">MNLGQPTLSLVAIALVVLATGVVGAFGGRFARTTGDFLVASRTVRPAWNAAAISGEYLSAASFLGVAGLVAVYGPDALWFPVGFTAGFLALQLFVAAPLRRSGAYTVPDFAQIRWGSQRLRSLVTALVLVIAWVYLVPQLQGAGLVLSEVTGLPRWVGVVTVALVVTINVVAGGMRSITLVQAVQYWVKLVAIAAPVLIVVVLLRPDVAGLFADPWAQPGGGLGGGHPTAEVYSLMLATFLGTMGLPHVLVRFYTNVDGGSARATTVRVIALLGVFYVFPGVAGVLMHSLLPTPAPGDSDTLLLALPAVTLGGTLGAVLSALVAAGAIAAFLATSSGLVVAAAGVLSTDVLRGRVRDFRLAAVAAGLIPLALALPVTGVDISRVVGMAFAVAASTFCPLLVLGIWWRGLTVAGAMAGLIVGGATSLTALVVSVGFGDRLIDPVGSLLAQPAVATVPLAFATMIGVSLVTRSTIPPTVDAVLTTLHVPAAARRAFREEGRAR</sequence>
<dbReference type="InterPro" id="IPR001734">
    <property type="entry name" value="Na/solute_symporter"/>
</dbReference>
<dbReference type="PANTHER" id="PTHR48086">
    <property type="entry name" value="SODIUM/PROLINE SYMPORTER-RELATED"/>
    <property type="match status" value="1"/>
</dbReference>
<organism evidence="11 12">
    <name type="scientific">Nakamurella flava</name>
    <dbReference type="NCBI Taxonomy" id="2576308"/>
    <lineage>
        <taxon>Bacteria</taxon>
        <taxon>Bacillati</taxon>
        <taxon>Actinomycetota</taxon>
        <taxon>Actinomycetes</taxon>
        <taxon>Nakamurellales</taxon>
        <taxon>Nakamurellaceae</taxon>
        <taxon>Nakamurella</taxon>
    </lineage>
</organism>
<dbReference type="CDD" id="cd11480">
    <property type="entry name" value="SLC5sbd_u4"/>
    <property type="match status" value="1"/>
</dbReference>
<comment type="caution">
    <text evidence="11">The sequence shown here is derived from an EMBL/GenBank/DDBJ whole genome shotgun (WGS) entry which is preliminary data.</text>
</comment>
<dbReference type="Gene3D" id="1.20.1730.10">
    <property type="entry name" value="Sodium/glucose cotransporter"/>
    <property type="match status" value="1"/>
</dbReference>
<keyword evidence="12" id="KW-1185">Reference proteome</keyword>
<feature type="transmembrane region" description="Helical" evidence="10">
    <location>
        <begin position="384"/>
        <end position="406"/>
    </location>
</feature>
<feature type="transmembrane region" description="Helical" evidence="10">
    <location>
        <begin position="358"/>
        <end position="378"/>
    </location>
</feature>
<evidence type="ECO:0000256" key="10">
    <source>
        <dbReference type="SAM" id="Phobius"/>
    </source>
</evidence>
<evidence type="ECO:0000256" key="2">
    <source>
        <dbReference type="ARBA" id="ARBA00006434"/>
    </source>
</evidence>
<feature type="transmembrane region" description="Helical" evidence="10">
    <location>
        <begin position="156"/>
        <end position="174"/>
    </location>
</feature>
<evidence type="ECO:0000256" key="9">
    <source>
        <dbReference type="RuleBase" id="RU362091"/>
    </source>
</evidence>
<feature type="transmembrane region" description="Helical" evidence="10">
    <location>
        <begin position="413"/>
        <end position="435"/>
    </location>
</feature>
<evidence type="ECO:0000256" key="1">
    <source>
        <dbReference type="ARBA" id="ARBA00004651"/>
    </source>
</evidence>
<accession>A0A4U6QF38</accession>
<evidence type="ECO:0000256" key="7">
    <source>
        <dbReference type="ARBA" id="ARBA00022989"/>
    </source>
</evidence>
<dbReference type="GO" id="GO:0005886">
    <property type="term" value="C:plasma membrane"/>
    <property type="evidence" value="ECO:0007669"/>
    <property type="project" value="UniProtKB-SubCell"/>
</dbReference>
<feature type="transmembrane region" description="Helical" evidence="10">
    <location>
        <begin position="47"/>
        <end position="72"/>
    </location>
</feature>